<sequence length="420" mass="44055">MPTESSRDAVIVATARSPIGRAHKGSLREVRPDDLTATIVQAALDKLPELDPGEIDDLYLGCGLPGGEQGFNMARVVATLMGLDGLPGATLTRYCASSLQTTRMAMHAIRAGEGDVFVSAGVETVSRYARGSSDGLPAEAQALVGGGWENPRFAAARARSKTRAQGDAEVWTDPRESGELPDIYLAMGQTAENLAQVYDVTRADMDEFGVRSQNLAEKAIADGFWAREITPVTTPDGTVVSTDDGPRAGVTLEGVAGLKPVFRPDGRITAGNCCPLNDGAAAVVVMSAQRARDLGITPLARIVSTGVTALSPEIMGLGPVEASRQALERAGMTIDDVDLVEINEAFAAQVIPSYRQLDIPLEKLNVMGGAIAVGHPFGMTGARITGTLLNALEWHDKTVGLETMCVGGGQGMAMVIERLG</sequence>
<comment type="caution">
    <text evidence="13">The sequence shown here is derived from an EMBL/GenBank/DDBJ whole genome shotgun (WGS) entry which is preliminary data.</text>
</comment>
<dbReference type="EC" id="2.3.1.9" evidence="13"/>
<feature type="active site" description="Acyl-thioester intermediate" evidence="9">
    <location>
        <position position="95"/>
    </location>
</feature>
<dbReference type="InterPro" id="IPR020617">
    <property type="entry name" value="Thiolase_C"/>
</dbReference>
<evidence type="ECO:0000313" key="13">
    <source>
        <dbReference type="EMBL" id="RKN28294.1"/>
    </source>
</evidence>
<keyword evidence="3 10" id="KW-0808">Transferase</keyword>
<dbReference type="InterPro" id="IPR002155">
    <property type="entry name" value="Thiolase"/>
</dbReference>
<keyword evidence="5" id="KW-0809">Transit peptide</keyword>
<dbReference type="CDD" id="cd00751">
    <property type="entry name" value="thiolase"/>
    <property type="match status" value="1"/>
</dbReference>
<keyword evidence="7" id="KW-0576">Peroxisome</keyword>
<evidence type="ECO:0000256" key="10">
    <source>
        <dbReference type="RuleBase" id="RU003557"/>
    </source>
</evidence>
<dbReference type="AlphaFoldDB" id="A0A3A9Y3B9"/>
<feature type="active site" description="Proton acceptor" evidence="9">
    <location>
        <position position="375"/>
    </location>
</feature>
<dbReference type="InterPro" id="IPR050215">
    <property type="entry name" value="Thiolase-like_sf_Thiolase"/>
</dbReference>
<evidence type="ECO:0000256" key="6">
    <source>
        <dbReference type="ARBA" id="ARBA00023098"/>
    </source>
</evidence>
<evidence type="ECO:0000256" key="9">
    <source>
        <dbReference type="PIRSR" id="PIRSR000429-1"/>
    </source>
</evidence>
<feature type="domain" description="Thiolase N-terminal" evidence="11">
    <location>
        <begin position="10"/>
        <end position="288"/>
    </location>
</feature>
<dbReference type="InterPro" id="IPR020613">
    <property type="entry name" value="Thiolase_CS"/>
</dbReference>
<dbReference type="EMBL" id="RAZT01000015">
    <property type="protein sequence ID" value="RKN28294.1"/>
    <property type="molecule type" value="Genomic_DNA"/>
</dbReference>
<gene>
    <name evidence="13" type="ORF">D7044_25850</name>
</gene>
<evidence type="ECO:0000313" key="14">
    <source>
        <dbReference type="Proteomes" id="UP000275865"/>
    </source>
</evidence>
<dbReference type="Pfam" id="PF00108">
    <property type="entry name" value="Thiolase_N"/>
    <property type="match status" value="1"/>
</dbReference>
<dbReference type="PANTHER" id="PTHR43853:SF8">
    <property type="entry name" value="3-KETOACYL-COA THIOLASE, PEROXISOMAL"/>
    <property type="match status" value="1"/>
</dbReference>
<dbReference type="Proteomes" id="UP000275865">
    <property type="component" value="Unassembled WGS sequence"/>
</dbReference>
<evidence type="ECO:0000259" key="11">
    <source>
        <dbReference type="Pfam" id="PF00108"/>
    </source>
</evidence>
<evidence type="ECO:0000256" key="8">
    <source>
        <dbReference type="ARBA" id="ARBA00023315"/>
    </source>
</evidence>
<dbReference type="GO" id="GO:0006635">
    <property type="term" value="P:fatty acid beta-oxidation"/>
    <property type="evidence" value="ECO:0007669"/>
    <property type="project" value="TreeGrafter"/>
</dbReference>
<dbReference type="Pfam" id="PF02803">
    <property type="entry name" value="Thiolase_C"/>
    <property type="match status" value="1"/>
</dbReference>
<keyword evidence="4" id="KW-0276">Fatty acid metabolism</keyword>
<dbReference type="NCBIfam" id="TIGR01930">
    <property type="entry name" value="AcCoA-C-Actrans"/>
    <property type="match status" value="1"/>
</dbReference>
<feature type="active site" description="Proton acceptor" evidence="9">
    <location>
        <position position="405"/>
    </location>
</feature>
<evidence type="ECO:0000256" key="1">
    <source>
        <dbReference type="ARBA" id="ARBA00004275"/>
    </source>
</evidence>
<feature type="domain" description="Thiolase C-terminal" evidence="12">
    <location>
        <begin position="297"/>
        <end position="418"/>
    </location>
</feature>
<evidence type="ECO:0000256" key="4">
    <source>
        <dbReference type="ARBA" id="ARBA00022832"/>
    </source>
</evidence>
<evidence type="ECO:0000256" key="3">
    <source>
        <dbReference type="ARBA" id="ARBA00022679"/>
    </source>
</evidence>
<keyword evidence="8 10" id="KW-0012">Acyltransferase</keyword>
<dbReference type="InterPro" id="IPR016039">
    <property type="entry name" value="Thiolase-like"/>
</dbReference>
<comment type="subcellular location">
    <subcellularLocation>
        <location evidence="1">Peroxisome</location>
    </subcellularLocation>
</comment>
<dbReference type="GO" id="GO:0003985">
    <property type="term" value="F:acetyl-CoA C-acetyltransferase activity"/>
    <property type="evidence" value="ECO:0007669"/>
    <property type="project" value="UniProtKB-EC"/>
</dbReference>
<evidence type="ECO:0000256" key="7">
    <source>
        <dbReference type="ARBA" id="ARBA00023140"/>
    </source>
</evidence>
<proteinExistence type="inferred from homology"/>
<evidence type="ECO:0000259" key="12">
    <source>
        <dbReference type="Pfam" id="PF02803"/>
    </source>
</evidence>
<dbReference type="Gene3D" id="3.40.47.10">
    <property type="match status" value="1"/>
</dbReference>
<dbReference type="NCBIfam" id="NF005890">
    <property type="entry name" value="PRK07851.1"/>
    <property type="match status" value="1"/>
</dbReference>
<dbReference type="PANTHER" id="PTHR43853">
    <property type="entry name" value="3-KETOACYL-COA THIOLASE, PEROXISOMAL"/>
    <property type="match status" value="1"/>
</dbReference>
<comment type="similarity">
    <text evidence="2 10">Belongs to the thiolase-like superfamily. Thiolase family.</text>
</comment>
<keyword evidence="6" id="KW-0443">Lipid metabolism</keyword>
<dbReference type="PIRSF" id="PIRSF000429">
    <property type="entry name" value="Ac-CoA_Ac_transf"/>
    <property type="match status" value="1"/>
</dbReference>
<evidence type="ECO:0000256" key="5">
    <source>
        <dbReference type="ARBA" id="ARBA00022946"/>
    </source>
</evidence>
<evidence type="ECO:0000256" key="2">
    <source>
        <dbReference type="ARBA" id="ARBA00010982"/>
    </source>
</evidence>
<dbReference type="RefSeq" id="WP_120690452.1">
    <property type="nucleotide sequence ID" value="NZ_RAZT01000015.1"/>
</dbReference>
<accession>A0A3A9Y3B9</accession>
<protein>
    <submittedName>
        <fullName evidence="13">Acetyl-CoA C-acetyltransferase</fullName>
        <ecNumber evidence="13">2.3.1.9</ecNumber>
    </submittedName>
</protein>
<name>A0A3A9Y3B9_9ACTN</name>
<dbReference type="FunFam" id="3.40.47.10:FF:000013">
    <property type="entry name" value="Acetyl-CoA acetyltransferase"/>
    <property type="match status" value="1"/>
</dbReference>
<dbReference type="GO" id="GO:0005737">
    <property type="term" value="C:cytoplasm"/>
    <property type="evidence" value="ECO:0007669"/>
    <property type="project" value="UniProtKB-ARBA"/>
</dbReference>
<dbReference type="GO" id="GO:0010124">
    <property type="term" value="P:phenylacetate catabolic process"/>
    <property type="evidence" value="ECO:0007669"/>
    <property type="project" value="TreeGrafter"/>
</dbReference>
<dbReference type="SUPFAM" id="SSF53901">
    <property type="entry name" value="Thiolase-like"/>
    <property type="match status" value="2"/>
</dbReference>
<dbReference type="PROSITE" id="PS00737">
    <property type="entry name" value="THIOLASE_2"/>
    <property type="match status" value="1"/>
</dbReference>
<organism evidence="13 14">
    <name type="scientific">Micromonospora musae</name>
    <dbReference type="NCBI Taxonomy" id="1894970"/>
    <lineage>
        <taxon>Bacteria</taxon>
        <taxon>Bacillati</taxon>
        <taxon>Actinomycetota</taxon>
        <taxon>Actinomycetes</taxon>
        <taxon>Micromonosporales</taxon>
        <taxon>Micromonosporaceae</taxon>
        <taxon>Micromonospora</taxon>
    </lineage>
</organism>
<dbReference type="InterPro" id="IPR020616">
    <property type="entry name" value="Thiolase_N"/>
</dbReference>
<reference evidence="13 14" key="1">
    <citation type="submission" date="2018-09" db="EMBL/GenBank/DDBJ databases">
        <title>Micromonospora sp. nov. MS1-9, isolated from a root of Musa sp.</title>
        <authorList>
            <person name="Kuncharoen N."/>
            <person name="Kudo T."/>
            <person name="Ohkuma M."/>
            <person name="Yuki M."/>
            <person name="Tanasupawat S."/>
        </authorList>
    </citation>
    <scope>NUCLEOTIDE SEQUENCE [LARGE SCALE GENOMIC DNA]</scope>
    <source>
        <strain evidence="13 14">MS1-9</strain>
    </source>
</reference>